<dbReference type="Gene3D" id="3.90.1200.10">
    <property type="match status" value="1"/>
</dbReference>
<feature type="domain" description="Aminoglycoside phosphotransferase" evidence="1">
    <location>
        <begin position="135"/>
        <end position="232"/>
    </location>
</feature>
<dbReference type="Pfam" id="PF01636">
    <property type="entry name" value="APH"/>
    <property type="match status" value="1"/>
</dbReference>
<organism evidence="2 3">
    <name type="scientific">Candidatus Naiadarchaeum limnaeum</name>
    <dbReference type="NCBI Taxonomy" id="2756139"/>
    <lineage>
        <taxon>Archaea</taxon>
        <taxon>Candidatus Undinarchaeota</taxon>
        <taxon>Candidatus Undinarchaeia</taxon>
        <taxon>Candidatus Naiadarchaeales</taxon>
        <taxon>Candidatus Naiadarchaeaceae</taxon>
        <taxon>Candidatus Naiadarchaeum</taxon>
    </lineage>
</organism>
<dbReference type="Proteomes" id="UP000646946">
    <property type="component" value="Unassembled WGS sequence"/>
</dbReference>
<dbReference type="EMBL" id="DVAB01000021">
    <property type="protein sequence ID" value="HIK00319.1"/>
    <property type="molecule type" value="Genomic_DNA"/>
</dbReference>
<dbReference type="AlphaFoldDB" id="A0A832UZS7"/>
<accession>A0A832UZS7</accession>
<dbReference type="PROSITE" id="PS00107">
    <property type="entry name" value="PROTEIN_KINASE_ATP"/>
    <property type="match status" value="1"/>
</dbReference>
<protein>
    <submittedName>
        <fullName evidence="2">Phosphotransferase</fullName>
    </submittedName>
</protein>
<dbReference type="GO" id="GO:0005524">
    <property type="term" value="F:ATP binding"/>
    <property type="evidence" value="ECO:0007669"/>
    <property type="project" value="InterPro"/>
</dbReference>
<dbReference type="SUPFAM" id="SSF56112">
    <property type="entry name" value="Protein kinase-like (PK-like)"/>
    <property type="match status" value="1"/>
</dbReference>
<evidence type="ECO:0000259" key="1">
    <source>
        <dbReference type="Pfam" id="PF01636"/>
    </source>
</evidence>
<reference evidence="2 3" key="1">
    <citation type="journal article" name="Nat. Commun.">
        <title>Undinarchaeota illuminate DPANN phylogeny and the impact of gene transfer on archaeal evolution.</title>
        <authorList>
            <person name="Dombrowski N."/>
            <person name="Williams T.A."/>
            <person name="Sun J."/>
            <person name="Woodcroft B.J."/>
            <person name="Lee J.H."/>
            <person name="Minh B.Q."/>
            <person name="Rinke C."/>
            <person name="Spang A."/>
        </authorList>
    </citation>
    <scope>NUCLEOTIDE SEQUENCE [LARGE SCALE GENOMIC DNA]</scope>
    <source>
        <strain evidence="2">MAG_bin1129</strain>
    </source>
</reference>
<evidence type="ECO:0000313" key="2">
    <source>
        <dbReference type="EMBL" id="HIK00319.1"/>
    </source>
</evidence>
<sequence length="366" mass="42389">MEINKENLKTYLAKKFGGQIKFKEFKKLGKGVYGEAYLIDFNSGKGRKKVVLKTMAEGGFGHDHLSDIAHNLILAHDTFNKLPLHVKSFDVLGLKGDELVSIGGIKKYYILLQEAKGKTYDSDLDRIFKEGISDLDKRRVKTLAEYLAKIHKEKISRPELYARRARDLIGHGEYIMGVLDGYPKGSFLDEQRKIEFVKKCVEWWRKLKSYSDRLCVIHGDYHPFNIVFQDEKSSEFILLDRSRGEFGEPADDLTAFAMNFIFWSITKYGKLIGEFKELFDLFFETYLKKTKDFQILEVAQPFFAFRAIVVANSVFYPDNWFIERGAKNPNKVREKLFSFAINILDANRIDLQKINDYIEGAKVIYG</sequence>
<evidence type="ECO:0000313" key="3">
    <source>
        <dbReference type="Proteomes" id="UP000646946"/>
    </source>
</evidence>
<dbReference type="InterPro" id="IPR017441">
    <property type="entry name" value="Protein_kinase_ATP_BS"/>
</dbReference>
<name>A0A832UZS7_9ARCH</name>
<dbReference type="InterPro" id="IPR011009">
    <property type="entry name" value="Kinase-like_dom_sf"/>
</dbReference>
<keyword evidence="3" id="KW-1185">Reference proteome</keyword>
<gene>
    <name evidence="2" type="ORF">H1016_02135</name>
</gene>
<proteinExistence type="predicted"/>
<dbReference type="InterPro" id="IPR002575">
    <property type="entry name" value="Aminoglycoside_PTrfase"/>
</dbReference>
<comment type="caution">
    <text evidence="2">The sequence shown here is derived from an EMBL/GenBank/DDBJ whole genome shotgun (WGS) entry which is preliminary data.</text>
</comment>
<dbReference type="GO" id="GO:0016740">
    <property type="term" value="F:transferase activity"/>
    <property type="evidence" value="ECO:0007669"/>
    <property type="project" value="UniProtKB-KW"/>
</dbReference>